<dbReference type="RefSeq" id="WP_066748663.1">
    <property type="nucleotide sequence ID" value="NZ_CALCLR010000027.1"/>
</dbReference>
<dbReference type="Pfam" id="PF03480">
    <property type="entry name" value="DctP"/>
    <property type="match status" value="1"/>
</dbReference>
<dbReference type="OrthoDB" id="9815946at2"/>
<dbReference type="GO" id="GO:0055085">
    <property type="term" value="P:transmembrane transport"/>
    <property type="evidence" value="ECO:0007669"/>
    <property type="project" value="InterPro"/>
</dbReference>
<keyword evidence="2" id="KW-0813">Transport</keyword>
<evidence type="ECO:0000313" key="5">
    <source>
        <dbReference type="Proteomes" id="UP000093044"/>
    </source>
</evidence>
<dbReference type="Gene3D" id="3.40.190.170">
    <property type="entry name" value="Bacterial extracellular solute-binding protein, family 7"/>
    <property type="match status" value="1"/>
</dbReference>
<protein>
    <submittedName>
        <fullName evidence="4">C4-dicarboxylate ABC transporter substrate-binding protein</fullName>
    </submittedName>
</protein>
<dbReference type="GeneID" id="83059351"/>
<dbReference type="InterPro" id="IPR038404">
    <property type="entry name" value="TRAP_DctP_sf"/>
</dbReference>
<dbReference type="EMBL" id="CP016757">
    <property type="protein sequence ID" value="ANZ46473.1"/>
    <property type="molecule type" value="Genomic_DNA"/>
</dbReference>
<dbReference type="STRING" id="1197717.BED41_16010"/>
<keyword evidence="3" id="KW-0732">Signal</keyword>
<keyword evidence="5" id="KW-1185">Reference proteome</keyword>
<dbReference type="PANTHER" id="PTHR33376:SF7">
    <property type="entry name" value="C4-DICARBOXYLATE-BINDING PROTEIN DCTB"/>
    <property type="match status" value="1"/>
</dbReference>
<sequence length="333" mass="37312">MKKFALMFAVMFLFVAMISPATAAPTVFRFAGQSPPDHMATKMMEQMAKEINEGTKGRVEVKVYPASQLGNYTLVMEEMIRGTVDMACMSVATDFDPRLEILYANGYVTGYDAAKKAFDPDAWLPKKLNEFLTPLGVRLIGSYIEGFIGIASAKEAKAPLDPKVDKGLLTRVPNMVCYTAGAKEMGYRPITIPYPDVYQSMQTGVCDAADGYPTAAAYTILGDVIKYWYATNYSMEYLGYMVSDKSWKKLSPEDQKVFLDVAKKYTLKSIDNAKAEDEKYMQLMEKKGIKVYRYTEEQLRPIKEACMKSWDEIGKAGAGTELMKEFKQNLGNI</sequence>
<dbReference type="NCBIfam" id="NF037995">
    <property type="entry name" value="TRAP_S1"/>
    <property type="match status" value="1"/>
</dbReference>
<comment type="similarity">
    <text evidence="1">Belongs to the bacterial solute-binding protein 7 family.</text>
</comment>
<dbReference type="PANTHER" id="PTHR33376">
    <property type="match status" value="1"/>
</dbReference>
<evidence type="ECO:0000256" key="1">
    <source>
        <dbReference type="ARBA" id="ARBA00009023"/>
    </source>
</evidence>
<evidence type="ECO:0000256" key="3">
    <source>
        <dbReference type="ARBA" id="ARBA00022729"/>
    </source>
</evidence>
<dbReference type="Proteomes" id="UP000093044">
    <property type="component" value="Chromosome"/>
</dbReference>
<evidence type="ECO:0000256" key="2">
    <source>
        <dbReference type="ARBA" id="ARBA00022448"/>
    </source>
</evidence>
<evidence type="ECO:0000313" key="4">
    <source>
        <dbReference type="EMBL" id="ANZ46473.1"/>
    </source>
</evidence>
<reference evidence="4" key="1">
    <citation type="submission" date="2016-08" db="EMBL/GenBank/DDBJ databases">
        <title>Complete genome of Cloacibacillus porcorum.</title>
        <authorList>
            <person name="Looft T."/>
            <person name="Bayles D.O."/>
            <person name="Alt D.P."/>
        </authorList>
    </citation>
    <scope>NUCLEOTIDE SEQUENCE [LARGE SCALE GENOMIC DNA]</scope>
    <source>
        <strain evidence="4">CL-84</strain>
    </source>
</reference>
<accession>A0A1B2I934</accession>
<proteinExistence type="inferred from homology"/>
<gene>
    <name evidence="4" type="ORF">BED41_16010</name>
</gene>
<dbReference type="AlphaFoldDB" id="A0A1B2I934"/>
<name>A0A1B2I934_9BACT</name>
<dbReference type="InterPro" id="IPR018389">
    <property type="entry name" value="DctP_fam"/>
</dbReference>
<organism evidence="4 5">
    <name type="scientific">Cloacibacillus porcorum</name>
    <dbReference type="NCBI Taxonomy" id="1197717"/>
    <lineage>
        <taxon>Bacteria</taxon>
        <taxon>Thermotogati</taxon>
        <taxon>Synergistota</taxon>
        <taxon>Synergistia</taxon>
        <taxon>Synergistales</taxon>
        <taxon>Synergistaceae</taxon>
        <taxon>Cloacibacillus</taxon>
    </lineage>
</organism>
<dbReference type="KEGG" id="cpor:BED41_16010"/>